<dbReference type="Gene3D" id="1.10.472.50">
    <property type="entry name" value="HD-domain/PDEase-like"/>
    <property type="match status" value="1"/>
</dbReference>
<evidence type="ECO:0000313" key="2">
    <source>
        <dbReference type="EMBL" id="CDI67099.1"/>
    </source>
</evidence>
<name>A0AAV2W2W4_9BIFI</name>
<dbReference type="PANTHER" id="PTHR33594">
    <property type="entry name" value="SUPERFAMILY HYDROLASE, PUTATIVE (AFU_ORTHOLOGUE AFUA_1G03035)-RELATED"/>
    <property type="match status" value="1"/>
</dbReference>
<dbReference type="PROSITE" id="PS51831">
    <property type="entry name" value="HD"/>
    <property type="match status" value="1"/>
</dbReference>
<dbReference type="PANTHER" id="PTHR33594:SF1">
    <property type="entry name" value="HD_PDEASE DOMAIN-CONTAINING PROTEIN"/>
    <property type="match status" value="1"/>
</dbReference>
<comment type="caution">
    <text evidence="2">The sequence shown here is derived from an EMBL/GenBank/DDBJ whole genome shotgun (WGS) entry which is preliminary data.</text>
</comment>
<reference evidence="2 3" key="1">
    <citation type="submission" date="2013-10" db="EMBL/GenBank/DDBJ databases">
        <authorList>
            <person name="Manrique M."/>
        </authorList>
    </citation>
    <scope>NUCLEOTIDE SEQUENCE [LARGE SCALE GENOMIC DNA]</scope>
    <source>
        <strain evidence="2 3">IM386</strain>
    </source>
</reference>
<dbReference type="Proteomes" id="UP000035645">
    <property type="component" value="Unassembled WGS sequence"/>
</dbReference>
<protein>
    <submittedName>
        <fullName evidence="2">Metal dependent phosphohydrolase</fullName>
    </submittedName>
</protein>
<feature type="domain" description="HD" evidence="1">
    <location>
        <begin position="25"/>
        <end position="126"/>
    </location>
</feature>
<gene>
    <name evidence="2" type="ORF">BANIM336_00408</name>
</gene>
<dbReference type="InterPro" id="IPR003607">
    <property type="entry name" value="HD/PDEase_dom"/>
</dbReference>
<proteinExistence type="predicted"/>
<evidence type="ECO:0000259" key="1">
    <source>
        <dbReference type="PROSITE" id="PS51831"/>
    </source>
</evidence>
<dbReference type="RefSeq" id="WP_014696989.1">
    <property type="nucleotide sequence ID" value="NZ_CBUQ010000005.1"/>
</dbReference>
<dbReference type="InterPro" id="IPR006674">
    <property type="entry name" value="HD_domain"/>
</dbReference>
<sequence length="214" mass="24398">MDSRLIGDAHEFIKHVFANDHSGHDYFHSLRVWRLATRIARQENADLETVQLAALLHDVDDIKLSPDTHEHQKRTNDFLRSHGVPENRTRAICEIISEVSFAGTDSVIPSTVEGQCVQDADRLDALGAIGIARTFAYGGNHGRPMHDPDIAPTPDMAAEEYHNHLSTSINHFHEKLFLLTDLMNTQTAKNIAMERERYMREYVARFLDEWDGVR</sequence>
<dbReference type="Gene3D" id="1.20.58.1910">
    <property type="match status" value="1"/>
</dbReference>
<evidence type="ECO:0000313" key="3">
    <source>
        <dbReference type="Proteomes" id="UP000035645"/>
    </source>
</evidence>
<reference evidence="2 3" key="2">
    <citation type="submission" date="2015-01" db="EMBL/GenBank/DDBJ databases">
        <title>Genome sequence of a Bifidobacterium animalis strain.</title>
        <authorList>
            <person name="Bogovic-Matijasic B."/>
            <person name="Hacin B."/>
            <person name="Citar M."/>
            <person name="Svigelj K."/>
            <person name="Stempelj M."/>
            <person name="Rogelj I."/>
        </authorList>
    </citation>
    <scope>NUCLEOTIDE SEQUENCE [LARGE SCALE GENOMIC DNA]</scope>
    <source>
        <strain evidence="2 3">IM386</strain>
    </source>
</reference>
<dbReference type="EMBL" id="CBUQ010000005">
    <property type="protein sequence ID" value="CDI67099.1"/>
    <property type="molecule type" value="Genomic_DNA"/>
</dbReference>
<accession>A0AAV2W2W4</accession>
<organism evidence="2 3">
    <name type="scientific">Bifidobacterium animalis subsp. animalis IM386</name>
    <dbReference type="NCBI Taxonomy" id="1402194"/>
    <lineage>
        <taxon>Bacteria</taxon>
        <taxon>Bacillati</taxon>
        <taxon>Actinomycetota</taxon>
        <taxon>Actinomycetes</taxon>
        <taxon>Bifidobacteriales</taxon>
        <taxon>Bifidobacteriaceae</taxon>
        <taxon>Bifidobacterium</taxon>
    </lineage>
</organism>
<dbReference type="SMART" id="SM00471">
    <property type="entry name" value="HDc"/>
    <property type="match status" value="1"/>
</dbReference>
<dbReference type="AlphaFoldDB" id="A0AAV2W2W4"/>
<dbReference type="Pfam" id="PF01966">
    <property type="entry name" value="HD"/>
    <property type="match status" value="1"/>
</dbReference>
<dbReference type="CDD" id="cd00077">
    <property type="entry name" value="HDc"/>
    <property type="match status" value="1"/>
</dbReference>
<dbReference type="SUPFAM" id="SSF109604">
    <property type="entry name" value="HD-domain/PDEase-like"/>
    <property type="match status" value="1"/>
</dbReference>